<comment type="caution">
    <text evidence="2">The sequence shown here is derived from an EMBL/GenBank/DDBJ whole genome shotgun (WGS) entry which is preliminary data.</text>
</comment>
<gene>
    <name evidence="2" type="ORF">EHR06_02985</name>
</gene>
<keyword evidence="1" id="KW-0472">Membrane</keyword>
<sequence length="174" mass="20212">MVQYEVDPEIKKQVAAQQRLLRVKFWLEILFWLILNILSFTYAERLLVNFGYTSNYLTLVKWTTNIAVLFFPLFSFFTFANPPFAALGDQIQSLLKGGKSIYKAIGNDFVTLDVKYKDSLLYNVAKESKYLSEWIFKRAGAYLWGGMSISIFGLLFLIFSAQDIYILGILRLRR</sequence>
<feature type="transmembrane region" description="Helical" evidence="1">
    <location>
        <begin position="29"/>
        <end position="47"/>
    </location>
</feature>
<evidence type="ECO:0000256" key="1">
    <source>
        <dbReference type="SAM" id="Phobius"/>
    </source>
</evidence>
<evidence type="ECO:0000313" key="3">
    <source>
        <dbReference type="Proteomes" id="UP000297241"/>
    </source>
</evidence>
<reference evidence="2" key="1">
    <citation type="journal article" date="2019" name="PLoS Negl. Trop. Dis.">
        <title>Revisiting the worldwide diversity of Leptospira species in the environment.</title>
        <authorList>
            <person name="Vincent A.T."/>
            <person name="Schiettekatte O."/>
            <person name="Bourhy P."/>
            <person name="Veyrier F.J."/>
            <person name="Picardeau M."/>
        </authorList>
    </citation>
    <scope>NUCLEOTIDE SEQUENCE [LARGE SCALE GENOMIC DNA]</scope>
    <source>
        <strain evidence="2">201601113</strain>
    </source>
</reference>
<feature type="transmembrane region" description="Helical" evidence="1">
    <location>
        <begin position="141"/>
        <end position="170"/>
    </location>
</feature>
<evidence type="ECO:0000313" key="2">
    <source>
        <dbReference type="EMBL" id="TGN02988.1"/>
    </source>
</evidence>
<organism evidence="2 3">
    <name type="scientific">Leptospira dzoumogneensis</name>
    <dbReference type="NCBI Taxonomy" id="2484904"/>
    <lineage>
        <taxon>Bacteria</taxon>
        <taxon>Pseudomonadati</taxon>
        <taxon>Spirochaetota</taxon>
        <taxon>Spirochaetia</taxon>
        <taxon>Leptospirales</taxon>
        <taxon>Leptospiraceae</taxon>
        <taxon>Leptospira</taxon>
    </lineage>
</organism>
<protein>
    <submittedName>
        <fullName evidence="2">Uncharacterized protein</fullName>
    </submittedName>
</protein>
<keyword evidence="1" id="KW-1133">Transmembrane helix</keyword>
<accession>A0A4Z1AFT7</accession>
<dbReference type="AlphaFoldDB" id="A0A4Z1AFT7"/>
<dbReference type="EMBL" id="RQHS01000005">
    <property type="protein sequence ID" value="TGN02988.1"/>
    <property type="molecule type" value="Genomic_DNA"/>
</dbReference>
<keyword evidence="1" id="KW-0812">Transmembrane</keyword>
<proteinExistence type="predicted"/>
<keyword evidence="3" id="KW-1185">Reference proteome</keyword>
<feature type="transmembrane region" description="Helical" evidence="1">
    <location>
        <begin position="59"/>
        <end position="80"/>
    </location>
</feature>
<name>A0A4Z1AFT7_9LEPT</name>
<dbReference type="Proteomes" id="UP000297241">
    <property type="component" value="Unassembled WGS sequence"/>
</dbReference>
<dbReference type="RefSeq" id="WP_135755649.1">
    <property type="nucleotide sequence ID" value="NZ_RQHS01000005.1"/>
</dbReference>